<accession>A0ABD2J3W8</accession>
<feature type="compositionally biased region" description="Basic and acidic residues" evidence="1">
    <location>
        <begin position="102"/>
        <end position="116"/>
    </location>
</feature>
<organism evidence="2 3">
    <name type="scientific">Heterodera trifolii</name>
    <dbReference type="NCBI Taxonomy" id="157864"/>
    <lineage>
        <taxon>Eukaryota</taxon>
        <taxon>Metazoa</taxon>
        <taxon>Ecdysozoa</taxon>
        <taxon>Nematoda</taxon>
        <taxon>Chromadorea</taxon>
        <taxon>Rhabditida</taxon>
        <taxon>Tylenchina</taxon>
        <taxon>Tylenchomorpha</taxon>
        <taxon>Tylenchoidea</taxon>
        <taxon>Heteroderidae</taxon>
        <taxon>Heteroderinae</taxon>
        <taxon>Heterodera</taxon>
    </lineage>
</organism>
<feature type="compositionally biased region" description="Basic and acidic residues" evidence="1">
    <location>
        <begin position="204"/>
        <end position="213"/>
    </location>
</feature>
<evidence type="ECO:0000313" key="3">
    <source>
        <dbReference type="Proteomes" id="UP001620626"/>
    </source>
</evidence>
<dbReference type="EMBL" id="JBICBT010001161">
    <property type="protein sequence ID" value="KAL3080418.1"/>
    <property type="molecule type" value="Genomic_DNA"/>
</dbReference>
<dbReference type="AlphaFoldDB" id="A0ABD2J3W8"/>
<feature type="compositionally biased region" description="Basic and acidic residues" evidence="1">
    <location>
        <begin position="80"/>
        <end position="91"/>
    </location>
</feature>
<feature type="compositionally biased region" description="Gly residues" evidence="1">
    <location>
        <begin position="122"/>
        <end position="137"/>
    </location>
</feature>
<feature type="region of interest" description="Disordered" evidence="1">
    <location>
        <begin position="43"/>
        <end position="213"/>
    </location>
</feature>
<sequence length="213" mass="22940">MDRREYRRKRYWNGIFGGLEDELEGGRDRGDDGWAAGEAERVFPAPSDDLCDPSSQAGGDDPSSAHKYTHTTNHYPWGGDGRRTKGRERCRVAPAGGWHHRQNSERTDGQPGDRPDPSFFGGEWGAGGMKWIWGGGEEGGKGRMMMRRAAEDGGGRGGAIGRTENEGAFTGGRAGEGRRPLTADGVSGCQQYTDEPPGAGRAAEASRDPRGTE</sequence>
<comment type="caution">
    <text evidence="2">The sequence shown here is derived from an EMBL/GenBank/DDBJ whole genome shotgun (WGS) entry which is preliminary data.</text>
</comment>
<reference evidence="2 3" key="1">
    <citation type="submission" date="2024-10" db="EMBL/GenBank/DDBJ databases">
        <authorList>
            <person name="Kim D."/>
        </authorList>
    </citation>
    <scope>NUCLEOTIDE SEQUENCE [LARGE SCALE GENOMIC DNA]</scope>
    <source>
        <strain evidence="2">BH-2024</strain>
    </source>
</reference>
<protein>
    <submittedName>
        <fullName evidence="2">Uncharacterized protein</fullName>
    </submittedName>
</protein>
<name>A0ABD2J3W8_9BILA</name>
<evidence type="ECO:0000313" key="2">
    <source>
        <dbReference type="EMBL" id="KAL3080418.1"/>
    </source>
</evidence>
<evidence type="ECO:0000256" key="1">
    <source>
        <dbReference type="SAM" id="MobiDB-lite"/>
    </source>
</evidence>
<proteinExistence type="predicted"/>
<keyword evidence="3" id="KW-1185">Reference proteome</keyword>
<gene>
    <name evidence="2" type="ORF">niasHT_032594</name>
</gene>
<dbReference type="Proteomes" id="UP001620626">
    <property type="component" value="Unassembled WGS sequence"/>
</dbReference>